<feature type="transmembrane region" description="Helical" evidence="7">
    <location>
        <begin position="129"/>
        <end position="154"/>
    </location>
</feature>
<keyword evidence="5 7" id="KW-1133">Transmembrane helix</keyword>
<comment type="similarity">
    <text evidence="7">Belongs to the binding-protein-dependent transport system permease family.</text>
</comment>
<evidence type="ECO:0000256" key="5">
    <source>
        <dbReference type="ARBA" id="ARBA00022989"/>
    </source>
</evidence>
<evidence type="ECO:0000313" key="9">
    <source>
        <dbReference type="EMBL" id="GLQ54674.1"/>
    </source>
</evidence>
<accession>A0ABQ5W4F3</accession>
<keyword evidence="10" id="KW-1185">Reference proteome</keyword>
<evidence type="ECO:0000256" key="3">
    <source>
        <dbReference type="ARBA" id="ARBA00022475"/>
    </source>
</evidence>
<dbReference type="PANTHER" id="PTHR30151">
    <property type="entry name" value="ALKANE SULFONATE ABC TRANSPORTER-RELATED, MEMBRANE SUBUNIT"/>
    <property type="match status" value="1"/>
</dbReference>
<feature type="transmembrane region" description="Helical" evidence="7">
    <location>
        <begin position="7"/>
        <end position="28"/>
    </location>
</feature>
<feature type="domain" description="ABC transmembrane type-1" evidence="8">
    <location>
        <begin position="91"/>
        <end position="289"/>
    </location>
</feature>
<evidence type="ECO:0000313" key="10">
    <source>
        <dbReference type="Proteomes" id="UP001156691"/>
    </source>
</evidence>
<comment type="subcellular location">
    <subcellularLocation>
        <location evidence="1 7">Cell membrane</location>
        <topology evidence="1 7">Multi-pass membrane protein</topology>
    </subcellularLocation>
</comment>
<dbReference type="Proteomes" id="UP001156691">
    <property type="component" value="Unassembled WGS sequence"/>
</dbReference>
<dbReference type="InterPro" id="IPR000515">
    <property type="entry name" value="MetI-like"/>
</dbReference>
<comment type="caution">
    <text evidence="9">The sequence shown here is derived from an EMBL/GenBank/DDBJ whole genome shotgun (WGS) entry which is preliminary data.</text>
</comment>
<evidence type="ECO:0000256" key="6">
    <source>
        <dbReference type="ARBA" id="ARBA00023136"/>
    </source>
</evidence>
<evidence type="ECO:0000259" key="8">
    <source>
        <dbReference type="PROSITE" id="PS50928"/>
    </source>
</evidence>
<evidence type="ECO:0000256" key="2">
    <source>
        <dbReference type="ARBA" id="ARBA00022448"/>
    </source>
</evidence>
<dbReference type="Gene3D" id="1.10.3720.10">
    <property type="entry name" value="MetI-like"/>
    <property type="match status" value="1"/>
</dbReference>
<evidence type="ECO:0000256" key="1">
    <source>
        <dbReference type="ARBA" id="ARBA00004651"/>
    </source>
</evidence>
<dbReference type="Pfam" id="PF00528">
    <property type="entry name" value="BPD_transp_1"/>
    <property type="match status" value="1"/>
</dbReference>
<feature type="transmembrane region" description="Helical" evidence="7">
    <location>
        <begin position="166"/>
        <end position="186"/>
    </location>
</feature>
<dbReference type="PROSITE" id="PS50928">
    <property type="entry name" value="ABC_TM1"/>
    <property type="match status" value="1"/>
</dbReference>
<dbReference type="CDD" id="cd06261">
    <property type="entry name" value="TM_PBP2"/>
    <property type="match status" value="1"/>
</dbReference>
<keyword evidence="4 7" id="KW-0812">Transmembrane</keyword>
<dbReference type="PANTHER" id="PTHR30151:SF41">
    <property type="entry name" value="ABC TRANSPORTER PERMEASE PROTEIN"/>
    <property type="match status" value="1"/>
</dbReference>
<feature type="transmembrane region" description="Helical" evidence="7">
    <location>
        <begin position="219"/>
        <end position="240"/>
    </location>
</feature>
<dbReference type="RefSeq" id="WP_284340127.1">
    <property type="nucleotide sequence ID" value="NZ_BSNS01000009.1"/>
</dbReference>
<dbReference type="SUPFAM" id="SSF161098">
    <property type="entry name" value="MetI-like"/>
    <property type="match status" value="1"/>
</dbReference>
<sequence length="301" mass="32348">MRGRSDLLPILTVLAGLLVLWYLGAIGLNGPVQNDMYRRADVVGVPFTQFVADTWNQQRPVLPTPHQVFAELWNTTALVAPTVPRSLLFHAWVTLSATLAGFVLGSGLGILLAVMIVHSEAMNRSLMPWIVASQTIPILALAPLIVVIGFNVFTGTFGVPTDPARFISKAIISAYLSFFPVTVGMVKGLRSPEDIQLDLMRTYNASAAQVFWKLRWPSALPFLFTSMKVGVAASLVGAIVGEMPTGAVSGLGARLLNGSYYGQTTQIWSALIMASILAAVLVVAVGLVERLVYVRMGARPA</sequence>
<gene>
    <name evidence="9" type="ORF">GCM10010862_19330</name>
</gene>
<reference evidence="10" key="1">
    <citation type="journal article" date="2019" name="Int. J. Syst. Evol. Microbiol.">
        <title>The Global Catalogue of Microorganisms (GCM) 10K type strain sequencing project: providing services to taxonomists for standard genome sequencing and annotation.</title>
        <authorList>
            <consortium name="The Broad Institute Genomics Platform"/>
            <consortium name="The Broad Institute Genome Sequencing Center for Infectious Disease"/>
            <person name="Wu L."/>
            <person name="Ma J."/>
        </authorList>
    </citation>
    <scope>NUCLEOTIDE SEQUENCE [LARGE SCALE GENOMIC DNA]</scope>
    <source>
        <strain evidence="10">NBRC 112416</strain>
    </source>
</reference>
<protein>
    <submittedName>
        <fullName evidence="9">ABC transporter permease</fullName>
    </submittedName>
</protein>
<feature type="transmembrane region" description="Helical" evidence="7">
    <location>
        <begin position="267"/>
        <end position="288"/>
    </location>
</feature>
<dbReference type="InterPro" id="IPR035906">
    <property type="entry name" value="MetI-like_sf"/>
</dbReference>
<organism evidence="9 10">
    <name type="scientific">Devosia nitrariae</name>
    <dbReference type="NCBI Taxonomy" id="2071872"/>
    <lineage>
        <taxon>Bacteria</taxon>
        <taxon>Pseudomonadati</taxon>
        <taxon>Pseudomonadota</taxon>
        <taxon>Alphaproteobacteria</taxon>
        <taxon>Hyphomicrobiales</taxon>
        <taxon>Devosiaceae</taxon>
        <taxon>Devosia</taxon>
    </lineage>
</organism>
<dbReference type="EMBL" id="BSNS01000009">
    <property type="protein sequence ID" value="GLQ54674.1"/>
    <property type="molecule type" value="Genomic_DNA"/>
</dbReference>
<name>A0ABQ5W4F3_9HYPH</name>
<evidence type="ECO:0000256" key="7">
    <source>
        <dbReference type="RuleBase" id="RU363032"/>
    </source>
</evidence>
<keyword evidence="6 7" id="KW-0472">Membrane</keyword>
<proteinExistence type="inferred from homology"/>
<feature type="transmembrane region" description="Helical" evidence="7">
    <location>
        <begin position="91"/>
        <end position="117"/>
    </location>
</feature>
<evidence type="ECO:0000256" key="4">
    <source>
        <dbReference type="ARBA" id="ARBA00022692"/>
    </source>
</evidence>
<keyword evidence="2 7" id="KW-0813">Transport</keyword>
<keyword evidence="3" id="KW-1003">Cell membrane</keyword>